<dbReference type="EMBL" id="CAJZAG010000004">
    <property type="protein sequence ID" value="CAG9171803.1"/>
    <property type="molecule type" value="Genomic_DNA"/>
</dbReference>
<evidence type="ECO:0000313" key="6">
    <source>
        <dbReference type="EMBL" id="CAG9171803.1"/>
    </source>
</evidence>
<comment type="similarity">
    <text evidence="1">Belongs to the LysR transcriptional regulatory family.</text>
</comment>
<dbReference type="Proteomes" id="UP000706525">
    <property type="component" value="Unassembled WGS sequence"/>
</dbReference>
<reference evidence="6 7" key="1">
    <citation type="submission" date="2021-08" db="EMBL/GenBank/DDBJ databases">
        <authorList>
            <person name="Peeters C."/>
        </authorList>
    </citation>
    <scope>NUCLEOTIDE SEQUENCE [LARGE SCALE GENOMIC DNA]</scope>
    <source>
        <strain evidence="6 7">LMG 32289</strain>
    </source>
</reference>
<accession>A0ABM8WW97</accession>
<evidence type="ECO:0000256" key="1">
    <source>
        <dbReference type="ARBA" id="ARBA00009437"/>
    </source>
</evidence>
<keyword evidence="3" id="KW-0238">DNA-binding</keyword>
<dbReference type="InterPro" id="IPR036390">
    <property type="entry name" value="WH_DNA-bd_sf"/>
</dbReference>
<dbReference type="CDD" id="cd08427">
    <property type="entry name" value="PBP2_LTTR_like_2"/>
    <property type="match status" value="1"/>
</dbReference>
<dbReference type="PROSITE" id="PS50931">
    <property type="entry name" value="HTH_LYSR"/>
    <property type="match status" value="1"/>
</dbReference>
<keyword evidence="7" id="KW-1185">Reference proteome</keyword>
<dbReference type="Pfam" id="PF03466">
    <property type="entry name" value="LysR_substrate"/>
    <property type="match status" value="1"/>
</dbReference>
<keyword evidence="4" id="KW-0804">Transcription</keyword>
<dbReference type="InterPro" id="IPR000847">
    <property type="entry name" value="LysR_HTH_N"/>
</dbReference>
<evidence type="ECO:0000259" key="5">
    <source>
        <dbReference type="PROSITE" id="PS50931"/>
    </source>
</evidence>
<dbReference type="Gene3D" id="1.10.10.10">
    <property type="entry name" value="Winged helix-like DNA-binding domain superfamily/Winged helix DNA-binding domain"/>
    <property type="match status" value="1"/>
</dbReference>
<organism evidence="6 7">
    <name type="scientific">Cupriavidus pampae</name>
    <dbReference type="NCBI Taxonomy" id="659251"/>
    <lineage>
        <taxon>Bacteria</taxon>
        <taxon>Pseudomonadati</taxon>
        <taxon>Pseudomonadota</taxon>
        <taxon>Betaproteobacteria</taxon>
        <taxon>Burkholderiales</taxon>
        <taxon>Burkholderiaceae</taxon>
        <taxon>Cupriavidus</taxon>
    </lineage>
</organism>
<keyword evidence="2" id="KW-0805">Transcription regulation</keyword>
<dbReference type="Gene3D" id="3.40.190.10">
    <property type="entry name" value="Periplasmic binding protein-like II"/>
    <property type="match status" value="2"/>
</dbReference>
<evidence type="ECO:0000256" key="4">
    <source>
        <dbReference type="ARBA" id="ARBA00023163"/>
    </source>
</evidence>
<dbReference type="PANTHER" id="PTHR30346:SF28">
    <property type="entry name" value="HTH-TYPE TRANSCRIPTIONAL REGULATOR CYNR"/>
    <property type="match status" value="1"/>
</dbReference>
<feature type="domain" description="HTH lysR-type" evidence="5">
    <location>
        <begin position="8"/>
        <end position="65"/>
    </location>
</feature>
<dbReference type="SUPFAM" id="SSF46785">
    <property type="entry name" value="Winged helix' DNA-binding domain"/>
    <property type="match status" value="1"/>
</dbReference>
<proteinExistence type="inferred from homology"/>
<dbReference type="PANTHER" id="PTHR30346">
    <property type="entry name" value="TRANSCRIPTIONAL DUAL REGULATOR HCAR-RELATED"/>
    <property type="match status" value="1"/>
</dbReference>
<dbReference type="Pfam" id="PF00126">
    <property type="entry name" value="HTH_1"/>
    <property type="match status" value="1"/>
</dbReference>
<dbReference type="RefSeq" id="WP_223988463.1">
    <property type="nucleotide sequence ID" value="NZ_CAJZAG010000004.1"/>
</dbReference>
<name>A0ABM8WW97_9BURK</name>
<evidence type="ECO:0000256" key="3">
    <source>
        <dbReference type="ARBA" id="ARBA00023125"/>
    </source>
</evidence>
<dbReference type="InterPro" id="IPR036388">
    <property type="entry name" value="WH-like_DNA-bd_sf"/>
</dbReference>
<dbReference type="SUPFAM" id="SSF53850">
    <property type="entry name" value="Periplasmic binding protein-like II"/>
    <property type="match status" value="1"/>
</dbReference>
<evidence type="ECO:0000313" key="7">
    <source>
        <dbReference type="Proteomes" id="UP000706525"/>
    </source>
</evidence>
<dbReference type="InterPro" id="IPR005119">
    <property type="entry name" value="LysR_subst-bd"/>
</dbReference>
<sequence length="295" mass="32070">MPLTLSPMDIRFLQSFVAVVEYGSFAEAARRLGLTPNAIAARVKALEDALDIPLVQRSGRTVMPTQGGLRILARSRAVVRDVRDLGAIAHDDSIAGELRLGVSSSALTGLLPPILKRLYARHPRLKIFVEPGTSSHLYRAVVSGDLDAGLIVMPQFAMPKAFAWKVLVEEPFIVLAPGELAHRPPHDLLRTEPFIRYDRAMWGGMVADRYLQSHNIVPHERLEIDALNAIAAMVGVGLGVSLVPDWARPWPEGLDVARIALPAAPTPNPTRRIGLLWSPKGPHAAIAEAFLASVD</sequence>
<comment type="caution">
    <text evidence="6">The sequence shown here is derived from an EMBL/GenBank/DDBJ whole genome shotgun (WGS) entry which is preliminary data.</text>
</comment>
<gene>
    <name evidence="6" type="primary">oxyR_3</name>
    <name evidence="6" type="ORF">LMG32289_02486</name>
</gene>
<evidence type="ECO:0000256" key="2">
    <source>
        <dbReference type="ARBA" id="ARBA00023015"/>
    </source>
</evidence>
<protein>
    <submittedName>
        <fullName evidence="6">Hydrogen peroxide-inducible genes activator</fullName>
    </submittedName>
</protein>